<dbReference type="EMBL" id="QUNO01000012">
    <property type="protein sequence ID" value="REH41037.1"/>
    <property type="molecule type" value="Genomic_DNA"/>
</dbReference>
<evidence type="ECO:0000313" key="3">
    <source>
        <dbReference type="Proteomes" id="UP000256269"/>
    </source>
</evidence>
<feature type="compositionally biased region" description="Basic and acidic residues" evidence="1">
    <location>
        <begin position="77"/>
        <end position="87"/>
    </location>
</feature>
<organism evidence="2 3">
    <name type="scientific">Kutzneria buriramensis</name>
    <dbReference type="NCBI Taxonomy" id="1045776"/>
    <lineage>
        <taxon>Bacteria</taxon>
        <taxon>Bacillati</taxon>
        <taxon>Actinomycetota</taxon>
        <taxon>Actinomycetes</taxon>
        <taxon>Pseudonocardiales</taxon>
        <taxon>Pseudonocardiaceae</taxon>
        <taxon>Kutzneria</taxon>
    </lineage>
</organism>
<name>A0A3E0HAG2_9PSEU</name>
<comment type="caution">
    <text evidence="2">The sequence shown here is derived from an EMBL/GenBank/DDBJ whole genome shotgun (WGS) entry which is preliminary data.</text>
</comment>
<accession>A0A3E0HAG2</accession>
<proteinExistence type="predicted"/>
<protein>
    <recommendedName>
        <fullName evidence="4">Ribbon-helix-helix CopG family protein</fullName>
    </recommendedName>
</protein>
<evidence type="ECO:0000256" key="1">
    <source>
        <dbReference type="SAM" id="MobiDB-lite"/>
    </source>
</evidence>
<gene>
    <name evidence="2" type="ORF">BCF44_112119</name>
</gene>
<dbReference type="Proteomes" id="UP000256269">
    <property type="component" value="Unassembled WGS sequence"/>
</dbReference>
<sequence length="94" mass="10403">MTVRYPVRVTIMKISGLPPRTLDTIAARARIAGQSVEDYVRGHLIALASHRTPDEMLNEIEARLARPLSRLSSTSEETSHEHDRELGSAKSALP</sequence>
<evidence type="ECO:0000313" key="2">
    <source>
        <dbReference type="EMBL" id="REH41037.1"/>
    </source>
</evidence>
<keyword evidence="3" id="KW-1185">Reference proteome</keyword>
<reference evidence="2 3" key="1">
    <citation type="submission" date="2018-08" db="EMBL/GenBank/DDBJ databases">
        <title>Genomic Encyclopedia of Archaeal and Bacterial Type Strains, Phase II (KMG-II): from individual species to whole genera.</title>
        <authorList>
            <person name="Goeker M."/>
        </authorList>
    </citation>
    <scope>NUCLEOTIDE SEQUENCE [LARGE SCALE GENOMIC DNA]</scope>
    <source>
        <strain evidence="2 3">DSM 45791</strain>
    </source>
</reference>
<feature type="region of interest" description="Disordered" evidence="1">
    <location>
        <begin position="67"/>
        <end position="94"/>
    </location>
</feature>
<evidence type="ECO:0008006" key="4">
    <source>
        <dbReference type="Google" id="ProtNLM"/>
    </source>
</evidence>
<dbReference type="AlphaFoldDB" id="A0A3E0HAG2"/>